<sequence>MFRIALGSGTVASITTMNIMAGFAGLTSLHPVFIALACLAGGISIGHVNDSGFWVVTNMSGYTVKGGLKSYTIGGAFIALFTIIVCIIAALFTH</sequence>
<evidence type="ECO:0000256" key="4">
    <source>
        <dbReference type="ARBA" id="ARBA00022692"/>
    </source>
</evidence>
<feature type="transmembrane region" description="Helical" evidence="7">
    <location>
        <begin position="68"/>
        <end position="92"/>
    </location>
</feature>
<dbReference type="GO" id="GO:0005886">
    <property type="term" value="C:plasma membrane"/>
    <property type="evidence" value="ECO:0007669"/>
    <property type="project" value="UniProtKB-SubCell"/>
</dbReference>
<accession>A0A645HHP7</accession>
<keyword evidence="2" id="KW-0813">Transport</keyword>
<dbReference type="GO" id="GO:0015128">
    <property type="term" value="F:gluconate transmembrane transporter activity"/>
    <property type="evidence" value="ECO:0007669"/>
    <property type="project" value="InterPro"/>
</dbReference>
<evidence type="ECO:0000256" key="6">
    <source>
        <dbReference type="ARBA" id="ARBA00023136"/>
    </source>
</evidence>
<evidence type="ECO:0000256" key="5">
    <source>
        <dbReference type="ARBA" id="ARBA00022989"/>
    </source>
</evidence>
<keyword evidence="4 7" id="KW-0812">Transmembrane</keyword>
<evidence type="ECO:0000256" key="1">
    <source>
        <dbReference type="ARBA" id="ARBA00004651"/>
    </source>
</evidence>
<proteinExistence type="predicted"/>
<keyword evidence="3" id="KW-1003">Cell membrane</keyword>
<evidence type="ECO:0000256" key="7">
    <source>
        <dbReference type="SAM" id="Phobius"/>
    </source>
</evidence>
<feature type="transmembrane region" description="Helical" evidence="7">
    <location>
        <begin position="21"/>
        <end position="48"/>
    </location>
</feature>
<evidence type="ECO:0000313" key="8">
    <source>
        <dbReference type="EMBL" id="MPN38487.1"/>
    </source>
</evidence>
<reference evidence="8" key="1">
    <citation type="submission" date="2019-08" db="EMBL/GenBank/DDBJ databases">
        <authorList>
            <person name="Kucharzyk K."/>
            <person name="Murdoch R.W."/>
            <person name="Higgins S."/>
            <person name="Loffler F."/>
        </authorList>
    </citation>
    <scope>NUCLEOTIDE SEQUENCE</scope>
</reference>
<protein>
    <recommendedName>
        <fullName evidence="9">Low-affinity gluconate transporter</fullName>
    </recommendedName>
</protein>
<gene>
    <name evidence="8" type="ORF">SDC9_186011</name>
</gene>
<dbReference type="PANTHER" id="PTHR30354:SF22">
    <property type="entry name" value="HIGH-AFFINITY GLUCONATE TRANSPORTER"/>
    <property type="match status" value="1"/>
</dbReference>
<comment type="subcellular location">
    <subcellularLocation>
        <location evidence="1">Cell membrane</location>
        <topology evidence="1">Multi-pass membrane protein</topology>
    </subcellularLocation>
</comment>
<organism evidence="8">
    <name type="scientific">bioreactor metagenome</name>
    <dbReference type="NCBI Taxonomy" id="1076179"/>
    <lineage>
        <taxon>unclassified sequences</taxon>
        <taxon>metagenomes</taxon>
        <taxon>ecological metagenomes</taxon>
    </lineage>
</organism>
<dbReference type="AlphaFoldDB" id="A0A645HHP7"/>
<evidence type="ECO:0000256" key="3">
    <source>
        <dbReference type="ARBA" id="ARBA00022475"/>
    </source>
</evidence>
<dbReference type="EMBL" id="VSSQ01093747">
    <property type="protein sequence ID" value="MPN38487.1"/>
    <property type="molecule type" value="Genomic_DNA"/>
</dbReference>
<comment type="caution">
    <text evidence="8">The sequence shown here is derived from an EMBL/GenBank/DDBJ whole genome shotgun (WGS) entry which is preliminary data.</text>
</comment>
<dbReference type="Pfam" id="PF02447">
    <property type="entry name" value="GntP_permease"/>
    <property type="match status" value="1"/>
</dbReference>
<dbReference type="PANTHER" id="PTHR30354">
    <property type="entry name" value="GNT FAMILY GLUCONATE TRANSPORTER"/>
    <property type="match status" value="1"/>
</dbReference>
<evidence type="ECO:0008006" key="9">
    <source>
        <dbReference type="Google" id="ProtNLM"/>
    </source>
</evidence>
<keyword evidence="5 7" id="KW-1133">Transmembrane helix</keyword>
<evidence type="ECO:0000256" key="2">
    <source>
        <dbReference type="ARBA" id="ARBA00022448"/>
    </source>
</evidence>
<keyword evidence="6 7" id="KW-0472">Membrane</keyword>
<name>A0A645HHP7_9ZZZZ</name>
<dbReference type="InterPro" id="IPR003474">
    <property type="entry name" value="Glcn_transporter"/>
</dbReference>